<evidence type="ECO:0000313" key="2">
    <source>
        <dbReference type="EMBL" id="PIZ70177.1"/>
    </source>
</evidence>
<keyword evidence="1" id="KW-0812">Transmembrane</keyword>
<feature type="transmembrane region" description="Helical" evidence="1">
    <location>
        <begin position="469"/>
        <end position="489"/>
    </location>
</feature>
<name>A0A2M7UG28_9BACT</name>
<dbReference type="AlphaFoldDB" id="A0A2M7UG28"/>
<dbReference type="InterPro" id="IPR029044">
    <property type="entry name" value="Nucleotide-diphossugar_trans"/>
</dbReference>
<dbReference type="EMBL" id="PFOH01000004">
    <property type="protein sequence ID" value="PIZ70177.1"/>
    <property type="molecule type" value="Genomic_DNA"/>
</dbReference>
<dbReference type="Proteomes" id="UP000231688">
    <property type="component" value="Unassembled WGS sequence"/>
</dbReference>
<evidence type="ECO:0000313" key="3">
    <source>
        <dbReference type="Proteomes" id="UP000231688"/>
    </source>
</evidence>
<reference evidence="3" key="1">
    <citation type="submission" date="2017-09" db="EMBL/GenBank/DDBJ databases">
        <title>Depth-based differentiation of microbial function through sediment-hosted aquifers and enrichment of novel symbionts in the deep terrestrial subsurface.</title>
        <authorList>
            <person name="Probst A.J."/>
            <person name="Ladd B."/>
            <person name="Jarett J.K."/>
            <person name="Geller-Mcgrath D.E."/>
            <person name="Sieber C.M.K."/>
            <person name="Emerson J.B."/>
            <person name="Anantharaman K."/>
            <person name="Thomas B.C."/>
            <person name="Malmstrom R."/>
            <person name="Stieglmeier M."/>
            <person name="Klingl A."/>
            <person name="Woyke T."/>
            <person name="Ryan C.M."/>
            <person name="Banfield J.F."/>
        </authorList>
    </citation>
    <scope>NUCLEOTIDE SEQUENCE [LARGE SCALE GENOMIC DNA]</scope>
</reference>
<dbReference type="PANTHER" id="PTHR36851:SF1">
    <property type="entry name" value="GLYCO_TRANS_2-LIKE DOMAIN-CONTAINING PROTEIN"/>
    <property type="match status" value="1"/>
</dbReference>
<keyword evidence="1" id="KW-0472">Membrane</keyword>
<comment type="caution">
    <text evidence="2">The sequence shown here is derived from an EMBL/GenBank/DDBJ whole genome shotgun (WGS) entry which is preliminary data.</text>
</comment>
<dbReference type="SUPFAM" id="SSF53448">
    <property type="entry name" value="Nucleotide-diphospho-sugar transferases"/>
    <property type="match status" value="1"/>
</dbReference>
<keyword evidence="1" id="KW-1133">Transmembrane helix</keyword>
<evidence type="ECO:0008006" key="4">
    <source>
        <dbReference type="Google" id="ProtNLM"/>
    </source>
</evidence>
<protein>
    <recommendedName>
        <fullName evidence="4">Glycosyltransferase 2-like domain-containing protein</fullName>
    </recommendedName>
</protein>
<dbReference type="Gene3D" id="3.90.550.10">
    <property type="entry name" value="Spore Coat Polysaccharide Biosynthesis Protein SpsA, Chain A"/>
    <property type="match status" value="1"/>
</dbReference>
<gene>
    <name evidence="2" type="ORF">COY10_00225</name>
</gene>
<dbReference type="PANTHER" id="PTHR36851">
    <property type="entry name" value="UNNAMED PRODUCT"/>
    <property type="match status" value="1"/>
</dbReference>
<feature type="transmembrane region" description="Helical" evidence="1">
    <location>
        <begin position="387"/>
        <end position="413"/>
    </location>
</feature>
<proteinExistence type="predicted"/>
<feature type="transmembrane region" description="Helical" evidence="1">
    <location>
        <begin position="28"/>
        <end position="47"/>
    </location>
</feature>
<sequence length="517" mass="59465">MPAEDKYYLKIGKATDLKSPKERLAYRAFEILPGALAWGTLLGVIFLSWAKPVWVAVFIIAFDVYWLLKTVYLSFHLRSSYFKMRKNIETDWLEKLKEITAKNWQDIYQLIVLPVYKELEEVVEESVRAIINSDYPKNKMIVVLAIEERVGQPGRALAASIEKKFGDKFFRFLVAAHPDKIAGELAGKGANAAWAARQAKKEIIDPLKIPYQNIIVSCFDIDTVVYPKYFSCLTYHYLTSDNPTKTSYQPVPLYNNNIWQAPAISRVVATSGTFWQMVQQQRPERLSTFSSQSISFRALVDVGFWQTNMVSEDSRIFWQCLLYYDGDYQTEPLYYPVSMDANLASSFLKTVFNVYCQQKRWGWGAENIPYLLFGFLKNKKISLGRKIHWTFVQLEGFWSWATNALIIFLLGWLPLYLGGEKFNVTLLSYNLPFITRTLMTLAMVGLIGSAIYSTLLLPRRPKNYGLIRHLSMIVQWVLVPFTILVFGAIPGLEAQTRLLLGKYMGFWATPKEKTIGK</sequence>
<organism evidence="2 3">
    <name type="scientific">Candidatus Portnoybacteria bacterium CG_4_10_14_0_2_um_filter_43_36</name>
    <dbReference type="NCBI Taxonomy" id="1974798"/>
    <lineage>
        <taxon>Bacteria</taxon>
        <taxon>Candidatus Portnoyibacteriota</taxon>
    </lineage>
</organism>
<feature type="transmembrane region" description="Helical" evidence="1">
    <location>
        <begin position="53"/>
        <end position="75"/>
    </location>
</feature>
<evidence type="ECO:0000256" key="1">
    <source>
        <dbReference type="SAM" id="Phobius"/>
    </source>
</evidence>
<accession>A0A2M7UG28</accession>
<feature type="transmembrane region" description="Helical" evidence="1">
    <location>
        <begin position="433"/>
        <end position="457"/>
    </location>
</feature>